<feature type="compositionally biased region" description="Low complexity" evidence="1">
    <location>
        <begin position="584"/>
        <end position="600"/>
    </location>
</feature>
<comment type="caution">
    <text evidence="3">The sequence shown here is derived from an EMBL/GenBank/DDBJ whole genome shotgun (WGS) entry which is preliminary data.</text>
</comment>
<dbReference type="InterPro" id="IPR002591">
    <property type="entry name" value="Phosphodiest/P_Trfase"/>
</dbReference>
<dbReference type="Gene3D" id="3.40.720.10">
    <property type="entry name" value="Alkaline Phosphatase, subunit A"/>
    <property type="match status" value="2"/>
</dbReference>
<evidence type="ECO:0000256" key="2">
    <source>
        <dbReference type="SAM" id="SignalP"/>
    </source>
</evidence>
<feature type="signal peptide" evidence="2">
    <location>
        <begin position="1"/>
        <end position="26"/>
    </location>
</feature>
<evidence type="ECO:0000256" key="1">
    <source>
        <dbReference type="SAM" id="MobiDB-lite"/>
    </source>
</evidence>
<keyword evidence="2" id="KW-0732">Signal</keyword>
<evidence type="ECO:0000313" key="4">
    <source>
        <dbReference type="Proteomes" id="UP001445335"/>
    </source>
</evidence>
<dbReference type="InterPro" id="IPR017850">
    <property type="entry name" value="Alkaline_phosphatase_core_sf"/>
</dbReference>
<dbReference type="AlphaFoldDB" id="A0AAW1QYY1"/>
<keyword evidence="4" id="KW-1185">Reference proteome</keyword>
<feature type="region of interest" description="Disordered" evidence="1">
    <location>
        <begin position="577"/>
        <end position="600"/>
    </location>
</feature>
<evidence type="ECO:0000313" key="3">
    <source>
        <dbReference type="EMBL" id="KAK9826403.1"/>
    </source>
</evidence>
<dbReference type="SUPFAM" id="SSF53649">
    <property type="entry name" value="Alkaline phosphatase-like"/>
    <property type="match status" value="1"/>
</dbReference>
<evidence type="ECO:0008006" key="5">
    <source>
        <dbReference type="Google" id="ProtNLM"/>
    </source>
</evidence>
<dbReference type="Proteomes" id="UP001445335">
    <property type="component" value="Unassembled WGS sequence"/>
</dbReference>
<dbReference type="EMBL" id="JALJOU010000065">
    <property type="protein sequence ID" value="KAK9826403.1"/>
    <property type="molecule type" value="Genomic_DNA"/>
</dbReference>
<protein>
    <recommendedName>
        <fullName evidence="5">Alkaline phosphatase family protein</fullName>
    </recommendedName>
</protein>
<proteinExistence type="predicted"/>
<feature type="chain" id="PRO_5043867243" description="Alkaline phosphatase family protein" evidence="2">
    <location>
        <begin position="27"/>
        <end position="600"/>
    </location>
</feature>
<reference evidence="3 4" key="1">
    <citation type="journal article" date="2024" name="Nat. Commun.">
        <title>Phylogenomics reveals the evolutionary origins of lichenization in chlorophyte algae.</title>
        <authorList>
            <person name="Puginier C."/>
            <person name="Libourel C."/>
            <person name="Otte J."/>
            <person name="Skaloud P."/>
            <person name="Haon M."/>
            <person name="Grisel S."/>
            <person name="Petersen M."/>
            <person name="Berrin J.G."/>
            <person name="Delaux P.M."/>
            <person name="Dal Grande F."/>
            <person name="Keller J."/>
        </authorList>
    </citation>
    <scope>NUCLEOTIDE SEQUENCE [LARGE SCALE GENOMIC DNA]</scope>
    <source>
        <strain evidence="3 4">SAG 245.80</strain>
    </source>
</reference>
<dbReference type="Pfam" id="PF01663">
    <property type="entry name" value="Phosphodiest"/>
    <property type="match status" value="1"/>
</dbReference>
<organism evidence="3 4">
    <name type="scientific">Elliptochloris bilobata</name>
    <dbReference type="NCBI Taxonomy" id="381761"/>
    <lineage>
        <taxon>Eukaryota</taxon>
        <taxon>Viridiplantae</taxon>
        <taxon>Chlorophyta</taxon>
        <taxon>core chlorophytes</taxon>
        <taxon>Trebouxiophyceae</taxon>
        <taxon>Trebouxiophyceae incertae sedis</taxon>
        <taxon>Elliptochloris clade</taxon>
        <taxon>Elliptochloris</taxon>
    </lineage>
</organism>
<gene>
    <name evidence="3" type="ORF">WJX81_000363</name>
</gene>
<sequence length="600" mass="62141">MKLTRASLLCAFAILAPLACLSQLEGFHGPEIKHVFVVSVDGFHAIDLANFVADFPTSNLAKLSKEGVTYSQNFVPPPTDSFPGVVSMLSGGSCKSSGIFYEGSYSRTLYPPNGPCTGAPGTVVDFSEVLDSQPETLSGGPIDITKLPRDGSKGCTPVFPQNYLKINTMFGVAKAHGLITAWSDKASGYIITNGPGPVDGTPNNLDDIYTPAYDYLVPKLDITALIQYDELHMNAVVNWTKALKSDGSPLGGVPSIFGTSLQSINGAAKSNNKAVAPNADPIAANNIIQAGDYAVKTNPVQQADASGVVRNTFVSSQLNAKGNPSAEPMSELATALLALDGLFGVILNALEEASLRESTVLIISAKHGNSPINRSILSRKATSAITTTLAAINPTVHISADTGAYVWLKSNATADVLAAVNALKANPTTLAAIGVSNPATEILYGDTLAAQFGTLTDVVPQIIIAPDVGTLYSGSQNKVSDHGGLMVEDENTALLVSNPCIVPGVVTTRVTSTQIAPTTLKLIGLNPGELQGVQAEGTQPLPGIAFNHFCKHAKKDASLGGLVMDVLGFPAAGQAPFAAPPEAPRAASAPRAAMAPRGGM</sequence>
<accession>A0AAW1QYY1</accession>
<name>A0AAW1QYY1_9CHLO</name>